<feature type="region of interest" description="Disordered" evidence="1">
    <location>
        <begin position="106"/>
        <end position="127"/>
    </location>
</feature>
<reference evidence="3" key="1">
    <citation type="submission" date="2020-10" db="EMBL/GenBank/DDBJ databases">
        <title>Chromosome-scale genome assembly of the Allis shad, Alosa alosa.</title>
        <authorList>
            <person name="Margot Z."/>
            <person name="Christophe K."/>
            <person name="Cabau C."/>
            <person name="Louis A."/>
            <person name="Berthelot C."/>
            <person name="Parey E."/>
            <person name="Roest Crollius H."/>
            <person name="Montfort J."/>
            <person name="Robinson-Rechavi M."/>
            <person name="Bucao C."/>
            <person name="Bouchez O."/>
            <person name="Gislard M."/>
            <person name="Lluch J."/>
            <person name="Milhes M."/>
            <person name="Lampietro C."/>
            <person name="Lopez Roques C."/>
            <person name="Donnadieu C."/>
            <person name="Braasch I."/>
            <person name="Desvignes T."/>
            <person name="Postlethwait J."/>
            <person name="Bobe J."/>
            <person name="Guiguen Y."/>
        </authorList>
    </citation>
    <scope>NUCLEOTIDE SEQUENCE</scope>
    <source>
        <strain evidence="3">M-15738</strain>
        <tissue evidence="3">Blood</tissue>
    </source>
</reference>
<evidence type="ECO:0000313" key="3">
    <source>
        <dbReference type="EMBL" id="KAG5266323.1"/>
    </source>
</evidence>
<protein>
    <recommendedName>
        <fullName evidence="2">Domain of unknown function with conserved HDNR motif domain-containing protein</fullName>
    </recommendedName>
</protein>
<gene>
    <name evidence="3" type="ORF">AALO_G00229700</name>
</gene>
<feature type="region of interest" description="Disordered" evidence="1">
    <location>
        <begin position="1"/>
        <end position="31"/>
    </location>
</feature>
<name>A0AAV6FTZ5_9TELE</name>
<organism evidence="3 4">
    <name type="scientific">Alosa alosa</name>
    <name type="common">allis shad</name>
    <dbReference type="NCBI Taxonomy" id="278164"/>
    <lineage>
        <taxon>Eukaryota</taxon>
        <taxon>Metazoa</taxon>
        <taxon>Chordata</taxon>
        <taxon>Craniata</taxon>
        <taxon>Vertebrata</taxon>
        <taxon>Euteleostomi</taxon>
        <taxon>Actinopterygii</taxon>
        <taxon>Neopterygii</taxon>
        <taxon>Teleostei</taxon>
        <taxon>Clupei</taxon>
        <taxon>Clupeiformes</taxon>
        <taxon>Clupeoidei</taxon>
        <taxon>Clupeidae</taxon>
        <taxon>Alosa</taxon>
    </lineage>
</organism>
<dbReference type="Proteomes" id="UP000823561">
    <property type="component" value="Chromosome 18"/>
</dbReference>
<dbReference type="AlphaFoldDB" id="A0AAV6FTZ5"/>
<sequence length="168" mass="19065">MADCFQSVGGVSPHQTERQGEEPQVSPKTSQPLWAESHFPYSAHDNRSSLLTSIHVFDGGLGRRKYVGDRRQQNSNFCLCHMNVPGPAAEVTSTYQTNFLSKQEVEATRSRRFPRSHQERSSVASNQLQQQDPFLWFSRHDAPHTHTPLHVLAAINNPLMSHTDTHRH</sequence>
<feature type="domain" description="Domain of unknown function with conserved HDNR motif" evidence="2">
    <location>
        <begin position="34"/>
        <end position="134"/>
    </location>
</feature>
<comment type="caution">
    <text evidence="3">The sequence shown here is derived from an EMBL/GenBank/DDBJ whole genome shotgun (WGS) entry which is preliminary data.</text>
</comment>
<keyword evidence="4" id="KW-1185">Reference proteome</keyword>
<evidence type="ECO:0000313" key="4">
    <source>
        <dbReference type="Proteomes" id="UP000823561"/>
    </source>
</evidence>
<dbReference type="PANTHER" id="PTHR35440">
    <property type="entry name" value="TESTIS-EXPRESSED PROTEIN 36"/>
    <property type="match status" value="1"/>
</dbReference>
<evidence type="ECO:0000256" key="1">
    <source>
        <dbReference type="SAM" id="MobiDB-lite"/>
    </source>
</evidence>
<dbReference type="PANTHER" id="PTHR35440:SF1">
    <property type="entry name" value="TESTIS-EXPRESSED PROTEIN 36"/>
    <property type="match status" value="1"/>
</dbReference>
<accession>A0AAV6FTZ5</accession>
<dbReference type="Pfam" id="PF15115">
    <property type="entry name" value="HDNR"/>
    <property type="match status" value="1"/>
</dbReference>
<dbReference type="EMBL" id="JADWDJ010000018">
    <property type="protein sequence ID" value="KAG5266323.1"/>
    <property type="molecule type" value="Genomic_DNA"/>
</dbReference>
<dbReference type="InterPro" id="IPR029369">
    <property type="entry name" value="HDNR"/>
</dbReference>
<evidence type="ECO:0000259" key="2">
    <source>
        <dbReference type="Pfam" id="PF15115"/>
    </source>
</evidence>
<proteinExistence type="predicted"/>